<evidence type="ECO:0000256" key="1">
    <source>
        <dbReference type="ARBA" id="ARBA00004651"/>
    </source>
</evidence>
<evidence type="ECO:0000256" key="8">
    <source>
        <dbReference type="ARBA" id="ARBA00023136"/>
    </source>
</evidence>
<dbReference type="OMA" id="PECKLMM"/>
<evidence type="ECO:0000256" key="10">
    <source>
        <dbReference type="ARBA" id="ARBA00023180"/>
    </source>
</evidence>
<feature type="transmembrane region" description="Helical" evidence="13">
    <location>
        <begin position="391"/>
        <end position="415"/>
    </location>
</feature>
<dbReference type="GO" id="GO:0005886">
    <property type="term" value="C:plasma membrane"/>
    <property type="evidence" value="ECO:0007669"/>
    <property type="project" value="UniProtKB-SubCell"/>
</dbReference>
<keyword evidence="9" id="KW-0675">Receptor</keyword>
<comment type="similarity">
    <text evidence="2">Belongs to the glutamate-gated ion channel (TC 1.A.10.1) family.</text>
</comment>
<keyword evidence="17" id="KW-1185">Reference proteome</keyword>
<dbReference type="Pfam" id="PF00060">
    <property type="entry name" value="Lig_chan"/>
    <property type="match status" value="1"/>
</dbReference>
<organism evidence="16 17">
    <name type="scientific">Zootermopsis nevadensis</name>
    <name type="common">Dampwood termite</name>
    <dbReference type="NCBI Taxonomy" id="136037"/>
    <lineage>
        <taxon>Eukaryota</taxon>
        <taxon>Metazoa</taxon>
        <taxon>Ecdysozoa</taxon>
        <taxon>Arthropoda</taxon>
        <taxon>Hexapoda</taxon>
        <taxon>Insecta</taxon>
        <taxon>Pterygota</taxon>
        <taxon>Neoptera</taxon>
        <taxon>Polyneoptera</taxon>
        <taxon>Dictyoptera</taxon>
        <taxon>Blattodea</taxon>
        <taxon>Blattoidea</taxon>
        <taxon>Termitoidae</taxon>
        <taxon>Termopsidae</taxon>
        <taxon>Zootermopsis</taxon>
    </lineage>
</organism>
<dbReference type="InterPro" id="IPR052192">
    <property type="entry name" value="Insect_Ionotropic_Sensory_Rcpt"/>
</dbReference>
<keyword evidence="5 13" id="KW-0812">Transmembrane</keyword>
<dbReference type="eggNOG" id="KOG1052">
    <property type="taxonomic scope" value="Eukaryota"/>
</dbReference>
<evidence type="ECO:0000259" key="15">
    <source>
        <dbReference type="Pfam" id="PF10613"/>
    </source>
</evidence>
<evidence type="ECO:0000256" key="3">
    <source>
        <dbReference type="ARBA" id="ARBA00022448"/>
    </source>
</evidence>
<dbReference type="PANTHER" id="PTHR42643">
    <property type="entry name" value="IONOTROPIC RECEPTOR 20A-RELATED"/>
    <property type="match status" value="1"/>
</dbReference>
<evidence type="ECO:0000313" key="17">
    <source>
        <dbReference type="Proteomes" id="UP000027135"/>
    </source>
</evidence>
<sequence>MGLTEAKRFVIFVLFFMHMGESRFSVDVFSRITLGVAERYHSKRVYLIQRSTGSQDDLQRSVNFLKIISSMAKHILVATLPTDKLHEARCLHGSVFVTTLTATALQSLLLHVPCSGTKWLVFIAADTLLVQEFIADVNIPFGCRLLAAQSEGDSGRLTLTEVFNFPPTLPPQMYRVADWCPDRGFTWYTSPFRQKMVDLQGAVIKGAYIFDPPFVNSPLEEGHPDYMHNLWREMQRRMNFTTVYLRTEDRILGYKDQYGAWRGVVNELVTRKADVGINLLAMTTERLEAIDFLPPILNDRMMVHIRKDKMEISTVRHILSPFALKLWLAVSLVIIVFAVLLAVTAAINLKYSHEKVLALRHFSLQNSWWCVLGIFCQQGQDITPRSWSCRLVHATLCLTAAVLFAAYSATFVSFLTVRRYELPFSDFRGLLKNGKYRLGILHGSSTTNYFQKARDPILLDVYKKLIQPNEDSFVADDIEGLRNVCHSHNYAYVISIYNSIPALSKYIHCSITGVPEAYYSYTASIIITKDNPYKKLFQRHVQEMRRSGILNRIRKDAWWEDLEDDFRGASAGGTTLDTVTVFYHILAAGLLLSTFLVVLEKMWWKMRVQFRNKS</sequence>
<comment type="subcellular location">
    <subcellularLocation>
        <location evidence="1">Cell membrane</location>
        <topology evidence="1">Multi-pass membrane protein</topology>
    </subcellularLocation>
</comment>
<keyword evidence="3" id="KW-0813">Transport</keyword>
<dbReference type="Gene3D" id="1.10.287.70">
    <property type="match status" value="1"/>
</dbReference>
<dbReference type="Gene3D" id="3.40.190.10">
    <property type="entry name" value="Periplasmic binding protein-like II"/>
    <property type="match status" value="1"/>
</dbReference>
<keyword evidence="10" id="KW-0325">Glycoprotein</keyword>
<evidence type="ECO:0000256" key="5">
    <source>
        <dbReference type="ARBA" id="ARBA00022692"/>
    </source>
</evidence>
<keyword evidence="12" id="KW-0407">Ion channel</keyword>
<keyword evidence="8 13" id="KW-0472">Membrane</keyword>
<dbReference type="GO" id="GO:0050906">
    <property type="term" value="P:detection of stimulus involved in sensory perception"/>
    <property type="evidence" value="ECO:0007669"/>
    <property type="project" value="UniProtKB-ARBA"/>
</dbReference>
<evidence type="ECO:0000256" key="12">
    <source>
        <dbReference type="ARBA" id="ARBA00023303"/>
    </source>
</evidence>
<evidence type="ECO:0000256" key="6">
    <source>
        <dbReference type="ARBA" id="ARBA00022989"/>
    </source>
</evidence>
<dbReference type="GO" id="GO:0015276">
    <property type="term" value="F:ligand-gated monoatomic ion channel activity"/>
    <property type="evidence" value="ECO:0007669"/>
    <property type="project" value="InterPro"/>
</dbReference>
<dbReference type="Proteomes" id="UP000027135">
    <property type="component" value="Unassembled WGS sequence"/>
</dbReference>
<dbReference type="PANTHER" id="PTHR42643:SF30">
    <property type="entry name" value="IONOTROPIC RECEPTOR 40A-RELATED"/>
    <property type="match status" value="1"/>
</dbReference>
<feature type="domain" description="Ionotropic glutamate receptor L-glutamate and glycine-binding" evidence="15">
    <location>
        <begin position="225"/>
        <end position="307"/>
    </location>
</feature>
<keyword evidence="11" id="KW-1071">Ligand-gated ion channel</keyword>
<feature type="domain" description="Ionotropic glutamate receptor C-terminal" evidence="14">
    <location>
        <begin position="324"/>
        <end position="469"/>
    </location>
</feature>
<dbReference type="InParanoid" id="A0A067RIQ8"/>
<dbReference type="InterPro" id="IPR001320">
    <property type="entry name" value="Iontro_rcpt_C"/>
</dbReference>
<evidence type="ECO:0000256" key="4">
    <source>
        <dbReference type="ARBA" id="ARBA00022475"/>
    </source>
</evidence>
<name>A0A067RIQ8_ZOONE</name>
<evidence type="ECO:0000256" key="9">
    <source>
        <dbReference type="ARBA" id="ARBA00023170"/>
    </source>
</evidence>
<keyword evidence="6 13" id="KW-1133">Transmembrane helix</keyword>
<reference evidence="16 17" key="1">
    <citation type="journal article" date="2014" name="Nat. Commun.">
        <title>Molecular traces of alternative social organization in a termite genome.</title>
        <authorList>
            <person name="Terrapon N."/>
            <person name="Li C."/>
            <person name="Robertson H.M."/>
            <person name="Ji L."/>
            <person name="Meng X."/>
            <person name="Booth W."/>
            <person name="Chen Z."/>
            <person name="Childers C.P."/>
            <person name="Glastad K.M."/>
            <person name="Gokhale K."/>
            <person name="Gowin J."/>
            <person name="Gronenberg W."/>
            <person name="Hermansen R.A."/>
            <person name="Hu H."/>
            <person name="Hunt B.G."/>
            <person name="Huylmans A.K."/>
            <person name="Khalil S.M."/>
            <person name="Mitchell R.D."/>
            <person name="Munoz-Torres M.C."/>
            <person name="Mustard J.A."/>
            <person name="Pan H."/>
            <person name="Reese J.T."/>
            <person name="Scharf M.E."/>
            <person name="Sun F."/>
            <person name="Vogel H."/>
            <person name="Xiao J."/>
            <person name="Yang W."/>
            <person name="Yang Z."/>
            <person name="Yang Z."/>
            <person name="Zhou J."/>
            <person name="Zhu J."/>
            <person name="Brent C.S."/>
            <person name="Elsik C.G."/>
            <person name="Goodisman M.A."/>
            <person name="Liberles D.A."/>
            <person name="Roe R.M."/>
            <person name="Vargo E.L."/>
            <person name="Vilcinskas A."/>
            <person name="Wang J."/>
            <person name="Bornberg-Bauer E."/>
            <person name="Korb J."/>
            <person name="Zhang G."/>
            <person name="Liebig J."/>
        </authorList>
    </citation>
    <scope>NUCLEOTIDE SEQUENCE [LARGE SCALE GENOMIC DNA]</scope>
    <source>
        <tissue evidence="16">Whole organism</tissue>
    </source>
</reference>
<evidence type="ECO:0000256" key="7">
    <source>
        <dbReference type="ARBA" id="ARBA00023065"/>
    </source>
</evidence>
<dbReference type="EMBL" id="KK852657">
    <property type="protein sequence ID" value="KDR19193.1"/>
    <property type="molecule type" value="Genomic_DNA"/>
</dbReference>
<dbReference type="Pfam" id="PF10613">
    <property type="entry name" value="Lig_chan-Glu_bd"/>
    <property type="match status" value="1"/>
</dbReference>
<evidence type="ECO:0000313" key="16">
    <source>
        <dbReference type="EMBL" id="KDR19193.1"/>
    </source>
</evidence>
<evidence type="ECO:0008006" key="18">
    <source>
        <dbReference type="Google" id="ProtNLM"/>
    </source>
</evidence>
<feature type="transmembrane region" description="Helical" evidence="13">
    <location>
        <begin position="581"/>
        <end position="599"/>
    </location>
</feature>
<evidence type="ECO:0000259" key="14">
    <source>
        <dbReference type="Pfam" id="PF00060"/>
    </source>
</evidence>
<dbReference type="InterPro" id="IPR019594">
    <property type="entry name" value="Glu/Gly-bd"/>
</dbReference>
<evidence type="ECO:0000256" key="13">
    <source>
        <dbReference type="SAM" id="Phobius"/>
    </source>
</evidence>
<keyword evidence="7" id="KW-0406">Ion transport</keyword>
<evidence type="ECO:0000256" key="11">
    <source>
        <dbReference type="ARBA" id="ARBA00023286"/>
    </source>
</evidence>
<accession>A0A067RIQ8</accession>
<proteinExistence type="inferred from homology"/>
<dbReference type="SUPFAM" id="SSF53850">
    <property type="entry name" value="Periplasmic binding protein-like II"/>
    <property type="match status" value="1"/>
</dbReference>
<gene>
    <name evidence="16" type="ORF">L798_06247</name>
</gene>
<dbReference type="FunCoup" id="A0A067RIQ8">
    <property type="interactions" value="58"/>
</dbReference>
<dbReference type="AlphaFoldDB" id="A0A067RIQ8"/>
<keyword evidence="4" id="KW-1003">Cell membrane</keyword>
<evidence type="ECO:0000256" key="2">
    <source>
        <dbReference type="ARBA" id="ARBA00008685"/>
    </source>
</evidence>
<protein>
    <recommendedName>
        <fullName evidence="18">Ionotropic glutamate receptor L-glutamate and glycine-binding domain-containing protein</fullName>
    </recommendedName>
</protein>
<feature type="transmembrane region" description="Helical" evidence="13">
    <location>
        <begin position="326"/>
        <end position="349"/>
    </location>
</feature>